<dbReference type="EMBL" id="CP001737">
    <property type="protein sequence ID" value="ACV76889.1"/>
    <property type="molecule type" value="Genomic_DNA"/>
</dbReference>
<evidence type="ECO:0000256" key="1">
    <source>
        <dbReference type="SAM" id="Phobius"/>
    </source>
</evidence>
<reference evidence="3 4" key="2">
    <citation type="journal article" date="2010" name="Stand. Genomic Sci.">
        <title>Complete genome sequence of Nakamurella multipartita type strain (Y-104).</title>
        <authorList>
            <person name="Tice H."/>
            <person name="Mayilraj S."/>
            <person name="Sims D."/>
            <person name="Lapidus A."/>
            <person name="Nolan M."/>
            <person name="Lucas S."/>
            <person name="Glavina Del Rio T."/>
            <person name="Copeland A."/>
            <person name="Cheng J.F."/>
            <person name="Meincke L."/>
            <person name="Bruce D."/>
            <person name="Goodwin L."/>
            <person name="Pitluck S."/>
            <person name="Ivanova N."/>
            <person name="Mavromatis K."/>
            <person name="Ovchinnikova G."/>
            <person name="Pati A."/>
            <person name="Chen A."/>
            <person name="Palaniappan K."/>
            <person name="Land M."/>
            <person name="Hauser L."/>
            <person name="Chang Y.J."/>
            <person name="Jeffries C.D."/>
            <person name="Detter J.C."/>
            <person name="Brettin T."/>
            <person name="Rohde M."/>
            <person name="Goker M."/>
            <person name="Bristow J."/>
            <person name="Eisen J.A."/>
            <person name="Markowitz V."/>
            <person name="Hugenholtz P."/>
            <person name="Kyrpides N.C."/>
            <person name="Klenk H.P."/>
            <person name="Chen F."/>
        </authorList>
    </citation>
    <scope>NUCLEOTIDE SEQUENCE [LARGE SCALE GENOMIC DNA]</scope>
    <source>
        <strain evidence="4">ATCC 700099 / DSM 44233 / CIP 104796 / JCM 9543 / NBRC 105858 / Y-104</strain>
    </source>
</reference>
<keyword evidence="1" id="KW-0472">Membrane</keyword>
<sequence>MNLREELAYMQRIVISWNLLAEAARRHPSGEIAHDWHHWYDSLQFVIDSEHAILCNRAGGIHLLTPGNFGPWEPRPSGDGWGYAQTQGIRKTVRDFENVIGLPSPKHTPKTTERTLVYRILAAICSISMIHGVLLDPRPGMIYDSNDYGSGIEEDQFSLFPLALKLLDGRGPDRRVDASKDFWFLVPRTLGSSESEAKGQALGVLHTSGQLWTRNGAEISLVTRYDEISREFALLAGETFAVVTQESELFQT</sequence>
<dbReference type="InterPro" id="IPR054445">
    <property type="entry name" value="T3SS_chaperone_dom"/>
</dbReference>
<evidence type="ECO:0000313" key="4">
    <source>
        <dbReference type="Proteomes" id="UP000002218"/>
    </source>
</evidence>
<feature type="transmembrane region" description="Helical" evidence="1">
    <location>
        <begin position="116"/>
        <end position="135"/>
    </location>
</feature>
<name>C8X720_NAKMY</name>
<accession>C8X720</accession>
<feature type="domain" description="T3SS peptide-binding chaperone" evidence="2">
    <location>
        <begin position="14"/>
        <end position="244"/>
    </location>
</feature>
<dbReference type="InParanoid" id="C8X720"/>
<dbReference type="KEGG" id="nml:Namu_0470"/>
<evidence type="ECO:0000259" key="2">
    <source>
        <dbReference type="Pfam" id="PF22553"/>
    </source>
</evidence>
<proteinExistence type="predicted"/>
<keyword evidence="4" id="KW-1185">Reference proteome</keyword>
<protein>
    <recommendedName>
        <fullName evidence="2">T3SS peptide-binding chaperone domain-containing protein</fullName>
    </recommendedName>
</protein>
<evidence type="ECO:0000313" key="3">
    <source>
        <dbReference type="EMBL" id="ACV76889.1"/>
    </source>
</evidence>
<dbReference type="STRING" id="479431.Namu_0470"/>
<organism evidence="3 4">
    <name type="scientific">Nakamurella multipartita (strain ATCC 700099 / DSM 44233 / CIP 104796 / JCM 9543 / NBRC 105858 / Y-104)</name>
    <name type="common">Microsphaera multipartita</name>
    <dbReference type="NCBI Taxonomy" id="479431"/>
    <lineage>
        <taxon>Bacteria</taxon>
        <taxon>Bacillati</taxon>
        <taxon>Actinomycetota</taxon>
        <taxon>Actinomycetes</taxon>
        <taxon>Nakamurellales</taxon>
        <taxon>Nakamurellaceae</taxon>
        <taxon>Nakamurella</taxon>
    </lineage>
</organism>
<dbReference type="RefSeq" id="WP_015745807.1">
    <property type="nucleotide sequence ID" value="NC_013235.1"/>
</dbReference>
<keyword evidence="1" id="KW-0812">Transmembrane</keyword>
<keyword evidence="1" id="KW-1133">Transmembrane helix</keyword>
<dbReference type="Proteomes" id="UP000002218">
    <property type="component" value="Chromosome"/>
</dbReference>
<dbReference type="HOGENOM" id="CLU_1101915_0_0_11"/>
<dbReference type="AlphaFoldDB" id="C8X720"/>
<reference evidence="4" key="1">
    <citation type="submission" date="2009-09" db="EMBL/GenBank/DDBJ databases">
        <title>The complete genome of Nakamurella multipartita DSM 44233.</title>
        <authorList>
            <consortium name="US DOE Joint Genome Institute (JGI-PGF)"/>
            <person name="Lucas S."/>
            <person name="Copeland A."/>
            <person name="Lapidus A."/>
            <person name="Glavina del Rio T."/>
            <person name="Dalin E."/>
            <person name="Tice H."/>
            <person name="Bruce D."/>
            <person name="Goodwin L."/>
            <person name="Pitluck S."/>
            <person name="Kyrpides N."/>
            <person name="Mavromatis K."/>
            <person name="Ivanova N."/>
            <person name="Ovchinnikova G."/>
            <person name="Sims D."/>
            <person name="Meincke L."/>
            <person name="Brettin T."/>
            <person name="Detter J.C."/>
            <person name="Han C."/>
            <person name="Larimer F."/>
            <person name="Land M."/>
            <person name="Hauser L."/>
            <person name="Markowitz V."/>
            <person name="Cheng J.-F."/>
            <person name="Hugenholtz P."/>
            <person name="Woyke T."/>
            <person name="Wu D."/>
            <person name="Klenk H.-P."/>
            <person name="Eisen J.A."/>
        </authorList>
    </citation>
    <scope>NUCLEOTIDE SEQUENCE [LARGE SCALE GENOMIC DNA]</scope>
    <source>
        <strain evidence="4">ATCC 700099 / DSM 44233 / CIP 104796 / JCM 9543 / NBRC 105858 / Y-104</strain>
    </source>
</reference>
<gene>
    <name evidence="3" type="ordered locus">Namu_0470</name>
</gene>
<dbReference type="Pfam" id="PF22553">
    <property type="entry name" value="TY-Chap2"/>
    <property type="match status" value="1"/>
</dbReference>